<organism evidence="2 3">
    <name type="scientific">Micromonospora rosaria</name>
    <dbReference type="NCBI Taxonomy" id="47874"/>
    <lineage>
        <taxon>Bacteria</taxon>
        <taxon>Bacillati</taxon>
        <taxon>Actinomycetota</taxon>
        <taxon>Actinomycetes</taxon>
        <taxon>Micromonosporales</taxon>
        <taxon>Micromonosporaceae</taxon>
        <taxon>Micromonospora</taxon>
    </lineage>
</organism>
<name>A0A136PY21_9ACTN</name>
<evidence type="ECO:0000313" key="3">
    <source>
        <dbReference type="Proteomes" id="UP000070620"/>
    </source>
</evidence>
<accession>A0A136PY21</accession>
<dbReference type="RefSeq" id="WP_067359820.1">
    <property type="nucleotide sequence ID" value="NZ_JBIUBN010000003.1"/>
</dbReference>
<reference evidence="2 3" key="1">
    <citation type="submission" date="2016-01" db="EMBL/GenBank/DDBJ databases">
        <title>Whole genome sequence and analysis of Micromonospora rosaria DSM 803, which can produce antibacterial substance rosamicin.</title>
        <authorList>
            <person name="Yang H."/>
            <person name="He X."/>
            <person name="Zhu D."/>
        </authorList>
    </citation>
    <scope>NUCLEOTIDE SEQUENCE [LARGE SCALE GENOMIC DNA]</scope>
    <source>
        <strain evidence="2 3">DSM 803</strain>
    </source>
</reference>
<gene>
    <name evidence="2" type="ORF">AWW66_03385</name>
</gene>
<feature type="compositionally biased region" description="Basic and acidic residues" evidence="1">
    <location>
        <begin position="151"/>
        <end position="164"/>
    </location>
</feature>
<keyword evidence="3" id="KW-1185">Reference proteome</keyword>
<dbReference type="OrthoDB" id="4962371at2"/>
<proteinExistence type="predicted"/>
<sequence>MGARLVSLVLARWAHLPDRAFRVAVKMALSALDEAKDQVPAATYFAGRDPLVTVLRNERAGGRDTATRTVGRAIEDLLREGAIERVSTGRSGKKAIYRLTLLNTPRSIGKRQCTVDSQGDIGCPPEEDTGCPPQEDTGCPDRGTPGVPPRNQEEPLEEPREETRSGVLPVVAEVPHPGGHAGPRTPRRPDDPSGRRTDSDRSLTDYPGQPPRPETATYDRAREGFAQLIPFPGPRSA</sequence>
<dbReference type="Proteomes" id="UP000070620">
    <property type="component" value="Unassembled WGS sequence"/>
</dbReference>
<evidence type="ECO:0000313" key="2">
    <source>
        <dbReference type="EMBL" id="KXK63369.1"/>
    </source>
</evidence>
<evidence type="ECO:0000256" key="1">
    <source>
        <dbReference type="SAM" id="MobiDB-lite"/>
    </source>
</evidence>
<dbReference type="EMBL" id="LRQV01000006">
    <property type="protein sequence ID" value="KXK63369.1"/>
    <property type="molecule type" value="Genomic_DNA"/>
</dbReference>
<comment type="caution">
    <text evidence="2">The sequence shown here is derived from an EMBL/GenBank/DDBJ whole genome shotgun (WGS) entry which is preliminary data.</text>
</comment>
<dbReference type="AlphaFoldDB" id="A0A136PY21"/>
<protein>
    <submittedName>
        <fullName evidence="2">Uncharacterized protein</fullName>
    </submittedName>
</protein>
<feature type="region of interest" description="Disordered" evidence="1">
    <location>
        <begin position="112"/>
        <end position="237"/>
    </location>
</feature>
<feature type="compositionally biased region" description="Basic and acidic residues" evidence="1">
    <location>
        <begin position="187"/>
        <end position="203"/>
    </location>
</feature>